<evidence type="ECO:0000256" key="2">
    <source>
        <dbReference type="SAM" id="Phobius"/>
    </source>
</evidence>
<dbReference type="GO" id="GO:0003700">
    <property type="term" value="F:DNA-binding transcription factor activity"/>
    <property type="evidence" value="ECO:0007669"/>
    <property type="project" value="InterPro"/>
</dbReference>
<dbReference type="InterPro" id="IPR000551">
    <property type="entry name" value="MerR-type_HTH_dom"/>
</dbReference>
<keyword evidence="2" id="KW-0812">Transmembrane</keyword>
<dbReference type="SMART" id="SM00422">
    <property type="entry name" value="HTH_MERR"/>
    <property type="match status" value="1"/>
</dbReference>
<dbReference type="Gene3D" id="1.10.1660.10">
    <property type="match status" value="1"/>
</dbReference>
<feature type="transmembrane region" description="Helical" evidence="2">
    <location>
        <begin position="169"/>
        <end position="188"/>
    </location>
</feature>
<dbReference type="CDD" id="cd01106">
    <property type="entry name" value="HTH_TipAL-Mta"/>
    <property type="match status" value="1"/>
</dbReference>
<evidence type="ECO:0000313" key="5">
    <source>
        <dbReference type="Proteomes" id="UP001152879"/>
    </source>
</evidence>
<dbReference type="EMBL" id="JANFML010000001">
    <property type="protein sequence ID" value="MDG4511461.1"/>
    <property type="molecule type" value="Genomic_DNA"/>
</dbReference>
<dbReference type="PRINTS" id="PR00040">
    <property type="entry name" value="HTHMERR"/>
</dbReference>
<keyword evidence="2" id="KW-0472">Membrane</keyword>
<sequence length="242" mass="27851">MSKYTTGEIAKLCGISVRTVQYYDTRNILTPSELTEGGRRLYSEEDLKRMKIICFLRAAGISINSIGELLSEHDPSSVISVLLEQQENILKEEMHERQAKLEMLNGIKQELKTIENFSIESIGDIAYAMENKKKMRKLHATLLITGLPINIIQWTSIILWIITGIWWPFALYVLVAILYGIWVTKFYFKKVAYICPQCHEVFKPKLKEAIFARHTPTLRNLTCTCCGYKGLCVETYGEEEKE</sequence>
<protein>
    <submittedName>
        <fullName evidence="4">MerR family transcriptional regulator</fullName>
    </submittedName>
</protein>
<dbReference type="Pfam" id="PF13411">
    <property type="entry name" value="MerR_1"/>
    <property type="match status" value="1"/>
</dbReference>
<accession>A0A9X4MLY6</accession>
<dbReference type="Proteomes" id="UP001152879">
    <property type="component" value="Unassembled WGS sequence"/>
</dbReference>
<dbReference type="PROSITE" id="PS50937">
    <property type="entry name" value="HTH_MERR_2"/>
    <property type="match status" value="1"/>
</dbReference>
<dbReference type="InterPro" id="IPR047057">
    <property type="entry name" value="MerR_fam"/>
</dbReference>
<dbReference type="SUPFAM" id="SSF46955">
    <property type="entry name" value="Putative DNA-binding domain"/>
    <property type="match status" value="1"/>
</dbReference>
<feature type="transmembrane region" description="Helical" evidence="2">
    <location>
        <begin position="142"/>
        <end position="163"/>
    </location>
</feature>
<evidence type="ECO:0000259" key="3">
    <source>
        <dbReference type="PROSITE" id="PS50937"/>
    </source>
</evidence>
<organism evidence="4 5">
    <name type="scientific">Streptococcus suis</name>
    <dbReference type="NCBI Taxonomy" id="1307"/>
    <lineage>
        <taxon>Bacteria</taxon>
        <taxon>Bacillati</taxon>
        <taxon>Bacillota</taxon>
        <taxon>Bacilli</taxon>
        <taxon>Lactobacillales</taxon>
        <taxon>Streptococcaceae</taxon>
        <taxon>Streptococcus</taxon>
    </lineage>
</organism>
<name>A0A9X4MLY6_STRSU</name>
<evidence type="ECO:0000256" key="1">
    <source>
        <dbReference type="ARBA" id="ARBA00023125"/>
    </source>
</evidence>
<keyword evidence="2" id="KW-1133">Transmembrane helix</keyword>
<reference evidence="4" key="1">
    <citation type="submission" date="2022-07" db="EMBL/GenBank/DDBJ databases">
        <title>Whole Genome Sequencing of Streptococcus suis.</title>
        <authorList>
            <person name="Dai X."/>
            <person name="Huang J."/>
            <person name="Wang L."/>
        </authorList>
    </citation>
    <scope>NUCLEOTIDE SEQUENCE</scope>
    <source>
        <strain evidence="4">SFB2</strain>
    </source>
</reference>
<dbReference type="PANTHER" id="PTHR30204:SF96">
    <property type="entry name" value="CHROMOSOME-ANCHORING PROTEIN RACA"/>
    <property type="match status" value="1"/>
</dbReference>
<feature type="domain" description="HTH merR-type" evidence="3">
    <location>
        <begin position="3"/>
        <end position="72"/>
    </location>
</feature>
<proteinExistence type="predicted"/>
<dbReference type="InterPro" id="IPR009061">
    <property type="entry name" value="DNA-bd_dom_put_sf"/>
</dbReference>
<comment type="caution">
    <text evidence="4">The sequence shown here is derived from an EMBL/GenBank/DDBJ whole genome shotgun (WGS) entry which is preliminary data.</text>
</comment>
<keyword evidence="1" id="KW-0238">DNA-binding</keyword>
<dbReference type="PANTHER" id="PTHR30204">
    <property type="entry name" value="REDOX-CYCLING DRUG-SENSING TRANSCRIPTIONAL ACTIVATOR SOXR"/>
    <property type="match status" value="1"/>
</dbReference>
<gene>
    <name evidence="4" type="ORF">NOL15_01060</name>
</gene>
<evidence type="ECO:0000313" key="4">
    <source>
        <dbReference type="EMBL" id="MDG4511461.1"/>
    </source>
</evidence>
<dbReference type="GO" id="GO:0003677">
    <property type="term" value="F:DNA binding"/>
    <property type="evidence" value="ECO:0007669"/>
    <property type="project" value="UniProtKB-KW"/>
</dbReference>
<dbReference type="AlphaFoldDB" id="A0A9X4MLY6"/>